<evidence type="ECO:0000259" key="6">
    <source>
        <dbReference type="PROSITE" id="PS50262"/>
    </source>
</evidence>
<keyword evidence="2 5" id="KW-0812">Transmembrane</keyword>
<protein>
    <submittedName>
        <fullName evidence="7">G_PROTEIN_RECEP_F1_2 domain-containing protein</fullName>
    </submittedName>
</protein>
<keyword evidence="3 5" id="KW-1133">Transmembrane helix</keyword>
<dbReference type="PROSITE" id="PS50262">
    <property type="entry name" value="G_PROTEIN_RECEP_F1_2"/>
    <property type="match status" value="1"/>
</dbReference>
<evidence type="ECO:0000313" key="7">
    <source>
        <dbReference type="EMBL" id="KAF7633982.1"/>
    </source>
</evidence>
<comment type="caution">
    <text evidence="7">The sequence shown here is derived from an EMBL/GenBank/DDBJ whole genome shotgun (WGS) entry which is preliminary data.</text>
</comment>
<accession>A0A8S9ZKS2</accession>
<gene>
    <name evidence="7" type="ORF">Mgra_00006610</name>
</gene>
<evidence type="ECO:0000256" key="4">
    <source>
        <dbReference type="ARBA" id="ARBA00023136"/>
    </source>
</evidence>
<sequence length="200" mass="23542">MNLNNYSSSSSLYLQNGDICKYLNITSNNKLDNNNLLNKFKILDNLINKSIFESIFSNFIHQQIVSECSYKLLLESISSPFYYNNILILYEKGYWTSQIPYIIIPVLFAIISILFNFSLIFVSFKKLKTNLLLPFDSFFQIFALIPFIINFIYFLFGSTIINYNICFWIILLSTVCSYSSFMTIFFISLERMLIVYFPLR</sequence>
<comment type="subcellular location">
    <subcellularLocation>
        <location evidence="1">Membrane</location>
    </subcellularLocation>
</comment>
<dbReference type="GO" id="GO:0016020">
    <property type="term" value="C:membrane"/>
    <property type="evidence" value="ECO:0007669"/>
    <property type="project" value="UniProtKB-SubCell"/>
</dbReference>
<evidence type="ECO:0000256" key="5">
    <source>
        <dbReference type="SAM" id="Phobius"/>
    </source>
</evidence>
<evidence type="ECO:0000256" key="1">
    <source>
        <dbReference type="ARBA" id="ARBA00004370"/>
    </source>
</evidence>
<reference evidence="7" key="1">
    <citation type="journal article" date="2020" name="Ecol. Evol.">
        <title>Genome structure and content of the rice root-knot nematode (Meloidogyne graminicola).</title>
        <authorList>
            <person name="Phan N.T."/>
            <person name="Danchin E.G.J."/>
            <person name="Klopp C."/>
            <person name="Perfus-Barbeoch L."/>
            <person name="Kozlowski D.K."/>
            <person name="Koutsovoulos G.D."/>
            <person name="Lopez-Roques C."/>
            <person name="Bouchez O."/>
            <person name="Zahm M."/>
            <person name="Besnard G."/>
            <person name="Bellafiore S."/>
        </authorList>
    </citation>
    <scope>NUCLEOTIDE SEQUENCE</scope>
    <source>
        <strain evidence="7">VN-18</strain>
    </source>
</reference>
<keyword evidence="4 5" id="KW-0472">Membrane</keyword>
<evidence type="ECO:0000313" key="8">
    <source>
        <dbReference type="Proteomes" id="UP000605970"/>
    </source>
</evidence>
<feature type="domain" description="G-protein coupled receptors family 1 profile" evidence="6">
    <location>
        <begin position="105"/>
        <end position="200"/>
    </location>
</feature>
<organism evidence="7 8">
    <name type="scientific">Meloidogyne graminicola</name>
    <dbReference type="NCBI Taxonomy" id="189291"/>
    <lineage>
        <taxon>Eukaryota</taxon>
        <taxon>Metazoa</taxon>
        <taxon>Ecdysozoa</taxon>
        <taxon>Nematoda</taxon>
        <taxon>Chromadorea</taxon>
        <taxon>Rhabditida</taxon>
        <taxon>Tylenchina</taxon>
        <taxon>Tylenchomorpha</taxon>
        <taxon>Tylenchoidea</taxon>
        <taxon>Meloidogynidae</taxon>
        <taxon>Meloidogyninae</taxon>
        <taxon>Meloidogyne</taxon>
    </lineage>
</organism>
<dbReference type="SUPFAM" id="SSF81321">
    <property type="entry name" value="Family A G protein-coupled receptor-like"/>
    <property type="match status" value="1"/>
</dbReference>
<dbReference type="Proteomes" id="UP000605970">
    <property type="component" value="Unassembled WGS sequence"/>
</dbReference>
<name>A0A8S9ZKS2_9BILA</name>
<dbReference type="AlphaFoldDB" id="A0A8S9ZKS2"/>
<evidence type="ECO:0000256" key="3">
    <source>
        <dbReference type="ARBA" id="ARBA00022989"/>
    </source>
</evidence>
<proteinExistence type="predicted"/>
<feature type="transmembrane region" description="Helical" evidence="5">
    <location>
        <begin position="99"/>
        <end position="124"/>
    </location>
</feature>
<dbReference type="Gene3D" id="1.20.1070.10">
    <property type="entry name" value="Rhodopsin 7-helix transmembrane proteins"/>
    <property type="match status" value="1"/>
</dbReference>
<dbReference type="EMBL" id="JABEBT010000066">
    <property type="protein sequence ID" value="KAF7633982.1"/>
    <property type="molecule type" value="Genomic_DNA"/>
</dbReference>
<keyword evidence="8" id="KW-1185">Reference proteome</keyword>
<feature type="transmembrane region" description="Helical" evidence="5">
    <location>
        <begin position="131"/>
        <end position="155"/>
    </location>
</feature>
<dbReference type="OrthoDB" id="5896118at2759"/>
<dbReference type="InterPro" id="IPR017452">
    <property type="entry name" value="GPCR_Rhodpsn_7TM"/>
</dbReference>
<feature type="transmembrane region" description="Helical" evidence="5">
    <location>
        <begin position="161"/>
        <end position="187"/>
    </location>
</feature>
<evidence type="ECO:0000256" key="2">
    <source>
        <dbReference type="ARBA" id="ARBA00022692"/>
    </source>
</evidence>